<dbReference type="AlphaFoldDB" id="A0A6J4IDL0"/>
<sequence length="190" mass="21511">MDATKRCSTCHEVRATSEFNVRTAAKDGLQARCRTCSRAWYEANHVEHRVNVRRRAVEVPREYKRRLGDHLSRHPCVDCGEDDVRVLEFDHVPGVEKHADVAAMVAAGGRWSDIEAEIAKCEVRCASCHRRITCERRGDWRAVLAAELRTSSADRPHSGCRSSWARLVIPSPPAPGWPRTRRRHRGPGEA</sequence>
<reference evidence="2" key="1">
    <citation type="submission" date="2020-02" db="EMBL/GenBank/DDBJ databases">
        <authorList>
            <person name="Meier V. D."/>
        </authorList>
    </citation>
    <scope>NUCLEOTIDE SEQUENCE</scope>
    <source>
        <strain evidence="2">AVDCRST_MAG57</strain>
    </source>
</reference>
<proteinExistence type="predicted"/>
<dbReference type="InterPro" id="IPR036280">
    <property type="entry name" value="Multihaem_cyt_sf"/>
</dbReference>
<organism evidence="2">
    <name type="scientific">uncultured Blastococcus sp</name>
    <dbReference type="NCBI Taxonomy" id="217144"/>
    <lineage>
        <taxon>Bacteria</taxon>
        <taxon>Bacillati</taxon>
        <taxon>Actinomycetota</taxon>
        <taxon>Actinomycetes</taxon>
        <taxon>Geodermatophilales</taxon>
        <taxon>Geodermatophilaceae</taxon>
        <taxon>Blastococcus</taxon>
        <taxon>environmental samples</taxon>
    </lineage>
</organism>
<name>A0A6J4IDL0_9ACTN</name>
<evidence type="ECO:0000313" key="2">
    <source>
        <dbReference type="EMBL" id="CAA9249190.1"/>
    </source>
</evidence>
<dbReference type="SUPFAM" id="SSF48695">
    <property type="entry name" value="Multiheme cytochromes"/>
    <property type="match status" value="1"/>
</dbReference>
<evidence type="ECO:0008006" key="3">
    <source>
        <dbReference type="Google" id="ProtNLM"/>
    </source>
</evidence>
<protein>
    <recommendedName>
        <fullName evidence="3">HNH endonuclease</fullName>
    </recommendedName>
</protein>
<feature type="compositionally biased region" description="Basic residues" evidence="1">
    <location>
        <begin position="179"/>
        <end position="190"/>
    </location>
</feature>
<evidence type="ECO:0000256" key="1">
    <source>
        <dbReference type="SAM" id="MobiDB-lite"/>
    </source>
</evidence>
<gene>
    <name evidence="2" type="ORF">AVDCRST_MAG57-1961</name>
</gene>
<accession>A0A6J4IDL0</accession>
<dbReference type="EMBL" id="CADCTI010000168">
    <property type="protein sequence ID" value="CAA9249190.1"/>
    <property type="molecule type" value="Genomic_DNA"/>
</dbReference>
<feature type="region of interest" description="Disordered" evidence="1">
    <location>
        <begin position="171"/>
        <end position="190"/>
    </location>
</feature>